<feature type="domain" description="RRM" evidence="3">
    <location>
        <begin position="320"/>
        <end position="393"/>
    </location>
</feature>
<name>A0A9E7F345_9LILI</name>
<dbReference type="OrthoDB" id="339151at2759"/>
<evidence type="ECO:0000256" key="1">
    <source>
        <dbReference type="ARBA" id="ARBA00022884"/>
    </source>
</evidence>
<dbReference type="FunFam" id="3.10.450.50:FF:000003">
    <property type="entry name" value="Nuclear transport factor 2 family protein"/>
    <property type="match status" value="1"/>
</dbReference>
<dbReference type="AlphaFoldDB" id="A0A9E7F345"/>
<dbReference type="InterPro" id="IPR035979">
    <property type="entry name" value="RBD_domain_sf"/>
</dbReference>
<keyword evidence="1" id="KW-0694">RNA-binding</keyword>
<dbReference type="Pfam" id="PF00076">
    <property type="entry name" value="RRM_1"/>
    <property type="match status" value="1"/>
</dbReference>
<dbReference type="Pfam" id="PF02136">
    <property type="entry name" value="NTF2"/>
    <property type="match status" value="1"/>
</dbReference>
<dbReference type="InterPro" id="IPR018222">
    <property type="entry name" value="Nuclear_transport_factor_2_euk"/>
</dbReference>
<dbReference type="PANTHER" id="PTHR10693">
    <property type="entry name" value="RAS GTPASE-ACTIVATING PROTEIN-BINDING PROTEIN"/>
    <property type="match status" value="1"/>
</dbReference>
<dbReference type="InterPro" id="IPR002075">
    <property type="entry name" value="NTF2_dom"/>
</dbReference>
<evidence type="ECO:0000256" key="2">
    <source>
        <dbReference type="SAM" id="MobiDB-lite"/>
    </source>
</evidence>
<feature type="compositionally biased region" description="Low complexity" evidence="2">
    <location>
        <begin position="284"/>
        <end position="294"/>
    </location>
</feature>
<feature type="region of interest" description="Disordered" evidence="2">
    <location>
        <begin position="412"/>
        <end position="476"/>
    </location>
</feature>
<dbReference type="Gene3D" id="3.10.450.50">
    <property type="match status" value="1"/>
</dbReference>
<dbReference type="SMART" id="SM00360">
    <property type="entry name" value="RRM"/>
    <property type="match status" value="1"/>
</dbReference>
<feature type="compositionally biased region" description="Low complexity" evidence="2">
    <location>
        <begin position="438"/>
        <end position="448"/>
    </location>
</feature>
<dbReference type="InterPro" id="IPR032710">
    <property type="entry name" value="NTF2-like_dom_sf"/>
</dbReference>
<dbReference type="InterPro" id="IPR000504">
    <property type="entry name" value="RRM_dom"/>
</dbReference>
<dbReference type="GO" id="GO:0005829">
    <property type="term" value="C:cytosol"/>
    <property type="evidence" value="ECO:0007669"/>
    <property type="project" value="TreeGrafter"/>
</dbReference>
<dbReference type="Proteomes" id="UP001055439">
    <property type="component" value="Chromosome 2"/>
</dbReference>
<protein>
    <submittedName>
        <fullName evidence="4">Nuclear transport factor 2 (NTF2) domain</fullName>
    </submittedName>
</protein>
<dbReference type="SUPFAM" id="SSF54928">
    <property type="entry name" value="RNA-binding domain, RBD"/>
    <property type="match status" value="1"/>
</dbReference>
<dbReference type="SUPFAM" id="SSF54427">
    <property type="entry name" value="NTF2-like"/>
    <property type="match status" value="1"/>
</dbReference>
<evidence type="ECO:0000313" key="5">
    <source>
        <dbReference type="Proteomes" id="UP001055439"/>
    </source>
</evidence>
<reference evidence="4" key="1">
    <citation type="submission" date="2022-05" db="EMBL/GenBank/DDBJ databases">
        <title>The Musa troglodytarum L. genome provides insights into the mechanism of non-climacteric behaviour and enrichment of carotenoids.</title>
        <authorList>
            <person name="Wang J."/>
        </authorList>
    </citation>
    <scope>NUCLEOTIDE SEQUENCE</scope>
    <source>
        <tissue evidence="4">Leaf</tissue>
    </source>
</reference>
<dbReference type="Gene3D" id="3.30.70.330">
    <property type="match status" value="1"/>
</dbReference>
<evidence type="ECO:0000313" key="4">
    <source>
        <dbReference type="EMBL" id="URD88118.1"/>
    </source>
</evidence>
<dbReference type="GO" id="GO:0003729">
    <property type="term" value="F:mRNA binding"/>
    <property type="evidence" value="ECO:0007669"/>
    <property type="project" value="TreeGrafter"/>
</dbReference>
<dbReference type="GO" id="GO:1990904">
    <property type="term" value="C:ribonucleoprotein complex"/>
    <property type="evidence" value="ECO:0007669"/>
    <property type="project" value="TreeGrafter"/>
</dbReference>
<dbReference type="PANTHER" id="PTHR10693:SF58">
    <property type="entry name" value="OS02G0131700 PROTEIN"/>
    <property type="match status" value="1"/>
</dbReference>
<feature type="region of interest" description="Disordered" evidence="2">
    <location>
        <begin position="219"/>
        <end position="247"/>
    </location>
</feature>
<proteinExistence type="predicted"/>
<dbReference type="EMBL" id="CP097504">
    <property type="protein sequence ID" value="URD88118.1"/>
    <property type="molecule type" value="Genomic_DNA"/>
</dbReference>
<dbReference type="InterPro" id="IPR012677">
    <property type="entry name" value="Nucleotide-bd_a/b_plait_sf"/>
</dbReference>
<feature type="region of interest" description="Disordered" evidence="2">
    <location>
        <begin position="283"/>
        <end position="313"/>
    </location>
</feature>
<dbReference type="CDD" id="cd00780">
    <property type="entry name" value="NTF2"/>
    <property type="match status" value="1"/>
</dbReference>
<evidence type="ECO:0000259" key="3">
    <source>
        <dbReference type="SMART" id="SM00360"/>
    </source>
</evidence>
<accession>A0A9E7F345</accession>
<sequence length="476" mass="52940">MASLYPGHVGAVQVGAYFLEQYYRILQQQPELVHQFYTDVSSMARFDGTATETATGMVCPAKIVQQIHRLVMCLNFKGIEIKSAHSLESWNGGVLVMVSGYVQLKDYSVRRKFVQTFFLAPQEKGFFVLNDIFHLLEEEHVHQHPAAIVGHSNFETNLNVSSSVPETVSDYMLGEQVQAQDLVPPVHVEENDIVEKYGIPEAPQQLPQPDERIDEFPAEDTASYPSGLDTTREPRPATPEEPAGEPTRQTYASILRAKSQSGQSIPHPTSLTKTTHVASEWVHSSQSTAQQPQPAMVPEKSSSEAVEEALPVEDEGEARSVYVGNLPSSISASDLEQVFKNFGRLRSDGVSIRSRKESDVFYAFIEYEDAIGVQNALKIESELDSDSQKMILHKILIASPIQLNGRLIHVEGRRPNSGASRGKRGRGRGGYPSEASRGRFSSRNFGRGSRQDSYDRDYNSRPRGNGYPQRVQERGS</sequence>
<organism evidence="4 5">
    <name type="scientific">Musa troglodytarum</name>
    <name type="common">fe'i banana</name>
    <dbReference type="NCBI Taxonomy" id="320322"/>
    <lineage>
        <taxon>Eukaryota</taxon>
        <taxon>Viridiplantae</taxon>
        <taxon>Streptophyta</taxon>
        <taxon>Embryophyta</taxon>
        <taxon>Tracheophyta</taxon>
        <taxon>Spermatophyta</taxon>
        <taxon>Magnoliopsida</taxon>
        <taxon>Liliopsida</taxon>
        <taxon>Zingiberales</taxon>
        <taxon>Musaceae</taxon>
        <taxon>Musa</taxon>
    </lineage>
</organism>
<dbReference type="CDD" id="cd00590">
    <property type="entry name" value="RRM_SF"/>
    <property type="match status" value="1"/>
</dbReference>
<gene>
    <name evidence="4" type="ORF">MUK42_27390</name>
</gene>
<dbReference type="InterPro" id="IPR039539">
    <property type="entry name" value="Ras_GTPase_bind_prot"/>
</dbReference>
<keyword evidence="5" id="KW-1185">Reference proteome</keyword>
<feature type="compositionally biased region" description="Basic and acidic residues" evidence="2">
    <location>
        <begin position="449"/>
        <end position="460"/>
    </location>
</feature>